<reference evidence="2" key="1">
    <citation type="journal article" date="2011" name="MBio">
        <title>Novel metabolic attributes of the genus Cyanothece, comprising a group of unicellular nitrogen-fixing Cyanobacteria.</title>
        <authorList>
            <person name="Bandyopadhyay A."/>
            <person name="Elvitigala T."/>
            <person name="Welsh E."/>
            <person name="Stockel J."/>
            <person name="Liberton M."/>
            <person name="Min H."/>
            <person name="Sherman L.A."/>
            <person name="Pakrasi H.B."/>
        </authorList>
    </citation>
    <scope>NUCLEOTIDE SEQUENCE [LARGE SCALE GENOMIC DNA]</scope>
    <source>
        <strain evidence="2">PCC 7424</strain>
    </source>
</reference>
<proteinExistence type="predicted"/>
<dbReference type="KEGG" id="cyc:PCC7424_3977"/>
<dbReference type="EMBL" id="CP001291">
    <property type="protein sequence ID" value="ACK72351.1"/>
    <property type="molecule type" value="Genomic_DNA"/>
</dbReference>
<dbReference type="HOGENOM" id="CLU_2632236_0_0_3"/>
<dbReference type="Proteomes" id="UP000002384">
    <property type="component" value="Chromosome"/>
</dbReference>
<dbReference type="AlphaFoldDB" id="B7KKL8"/>
<organism evidence="1 2">
    <name type="scientific">Gloeothece citriformis (strain PCC 7424)</name>
    <name type="common">Cyanothece sp. (strain PCC 7424)</name>
    <dbReference type="NCBI Taxonomy" id="65393"/>
    <lineage>
        <taxon>Bacteria</taxon>
        <taxon>Bacillati</taxon>
        <taxon>Cyanobacteriota</taxon>
        <taxon>Cyanophyceae</taxon>
        <taxon>Oscillatoriophycideae</taxon>
        <taxon>Chroococcales</taxon>
        <taxon>Aphanothecaceae</taxon>
        <taxon>Gloeothece</taxon>
        <taxon>Gloeothece citriformis</taxon>
    </lineage>
</organism>
<name>B7KKL8_GLOC7</name>
<dbReference type="RefSeq" id="WP_015955936.1">
    <property type="nucleotide sequence ID" value="NC_011729.1"/>
</dbReference>
<sequence>MKTLPDEQTLLTLLDDLKNAEEKAREICEMSKKIALKYQKKCKKLVKKNPKVLNNLSKCPYTIEQILDIDYYPEIAS</sequence>
<evidence type="ECO:0000313" key="2">
    <source>
        <dbReference type="Proteomes" id="UP000002384"/>
    </source>
</evidence>
<gene>
    <name evidence="1" type="ordered locus">PCC7424_3977</name>
</gene>
<protein>
    <submittedName>
        <fullName evidence="1">Uncharacterized protein</fullName>
    </submittedName>
</protein>
<evidence type="ECO:0000313" key="1">
    <source>
        <dbReference type="EMBL" id="ACK72351.1"/>
    </source>
</evidence>
<accession>B7KKL8</accession>
<keyword evidence="2" id="KW-1185">Reference proteome</keyword>